<dbReference type="SUPFAM" id="SSF54236">
    <property type="entry name" value="Ubiquitin-like"/>
    <property type="match status" value="1"/>
</dbReference>
<evidence type="ECO:0000313" key="4">
    <source>
        <dbReference type="EMBL" id="KIS69127.1"/>
    </source>
</evidence>
<dbReference type="GO" id="GO:0005737">
    <property type="term" value="C:cytoplasm"/>
    <property type="evidence" value="ECO:0000318"/>
    <property type="project" value="GO_Central"/>
</dbReference>
<accession>A0A0D1C677</accession>
<keyword evidence="5" id="KW-1185">Reference proteome</keyword>
<dbReference type="AlphaFoldDB" id="A0A0D1C677"/>
<dbReference type="KEGG" id="uma:UMAG_11948"/>
<evidence type="ECO:0000256" key="1">
    <source>
        <dbReference type="ARBA" id="ARBA00014108"/>
    </source>
</evidence>
<dbReference type="GO" id="GO:0033120">
    <property type="term" value="P:positive regulation of RNA splicing"/>
    <property type="evidence" value="ECO:0007669"/>
    <property type="project" value="EnsemblFungi"/>
</dbReference>
<gene>
    <name evidence="4" type="ORF">UMAG_11948</name>
</gene>
<dbReference type="InterPro" id="IPR039732">
    <property type="entry name" value="Hub1/Ubl5"/>
</dbReference>
<keyword evidence="2" id="KW-0833">Ubl conjugation pathway</keyword>
<dbReference type="InParanoid" id="A0A0D1C677"/>
<reference evidence="4 5" key="1">
    <citation type="journal article" date="2006" name="Nature">
        <title>Insights from the genome of the biotrophic fungal plant pathogen Ustilago maydis.</title>
        <authorList>
            <person name="Kamper J."/>
            <person name="Kahmann R."/>
            <person name="Bolker M."/>
            <person name="Ma L.J."/>
            <person name="Brefort T."/>
            <person name="Saville B.J."/>
            <person name="Banuett F."/>
            <person name="Kronstad J.W."/>
            <person name="Gold S.E."/>
            <person name="Muller O."/>
            <person name="Perlin M.H."/>
            <person name="Wosten H.A."/>
            <person name="de Vries R."/>
            <person name="Ruiz-Herrera J."/>
            <person name="Reynaga-Pena C.G."/>
            <person name="Snetselaar K."/>
            <person name="McCann M."/>
            <person name="Perez-Martin J."/>
            <person name="Feldbrugge M."/>
            <person name="Basse C.W."/>
            <person name="Steinberg G."/>
            <person name="Ibeas J.I."/>
            <person name="Holloman W."/>
            <person name="Guzman P."/>
            <person name="Farman M."/>
            <person name="Stajich J.E."/>
            <person name="Sentandreu R."/>
            <person name="Gonzalez-Prieto J.M."/>
            <person name="Kennell J.C."/>
            <person name="Molina L."/>
            <person name="Schirawski J."/>
            <person name="Mendoza-Mendoza A."/>
            <person name="Greilinger D."/>
            <person name="Munch K."/>
            <person name="Rossel N."/>
            <person name="Scherer M."/>
            <person name="Vranes M."/>
            <person name="Ladendorf O."/>
            <person name="Vincon V."/>
            <person name="Fuchs U."/>
            <person name="Sandrock B."/>
            <person name="Meng S."/>
            <person name="Ho E.C."/>
            <person name="Cahill M.J."/>
            <person name="Boyce K.J."/>
            <person name="Klose J."/>
            <person name="Klosterman S.J."/>
            <person name="Deelstra H.J."/>
            <person name="Ortiz-Castellanos L."/>
            <person name="Li W."/>
            <person name="Sanchez-Alonso P."/>
            <person name="Schreier P.H."/>
            <person name="Hauser-Hahn I."/>
            <person name="Vaupel M."/>
            <person name="Koopmann E."/>
            <person name="Friedrich G."/>
            <person name="Voss H."/>
            <person name="Schluter T."/>
            <person name="Margolis J."/>
            <person name="Platt D."/>
            <person name="Swimmer C."/>
            <person name="Gnirke A."/>
            <person name="Chen F."/>
            <person name="Vysotskaia V."/>
            <person name="Mannhaupt G."/>
            <person name="Guldener U."/>
            <person name="Munsterkotter M."/>
            <person name="Haase D."/>
            <person name="Oesterheld M."/>
            <person name="Mewes H.W."/>
            <person name="Mauceli E.W."/>
            <person name="DeCaprio D."/>
            <person name="Wade C.M."/>
            <person name="Butler J."/>
            <person name="Young S."/>
            <person name="Jaffe D.B."/>
            <person name="Calvo S."/>
            <person name="Nusbaum C."/>
            <person name="Galagan J."/>
            <person name="Birren B.W."/>
        </authorList>
    </citation>
    <scope>NUCLEOTIDE SEQUENCE [LARGE SCALE GENOMIC DNA]</scope>
    <source>
        <strain evidence="5">DSM 14603 / FGSC 9021 / UM521</strain>
    </source>
</reference>
<dbReference type="GO" id="GO:0031386">
    <property type="term" value="F:protein tag activity"/>
    <property type="evidence" value="ECO:0000318"/>
    <property type="project" value="GO_Central"/>
</dbReference>
<dbReference type="VEuPathDB" id="FungiDB:UMAG_11948"/>
<dbReference type="FunFam" id="3.10.20.90:FF:000052">
    <property type="entry name" value="Ubiquitin-like protein 5"/>
    <property type="match status" value="1"/>
</dbReference>
<dbReference type="InterPro" id="IPR029071">
    <property type="entry name" value="Ubiquitin-like_domsf"/>
</dbReference>
<evidence type="ECO:0000259" key="3">
    <source>
        <dbReference type="PROSITE" id="PS50053"/>
    </source>
</evidence>
<name>A0A0D1C677_MYCMD</name>
<proteinExistence type="predicted"/>
<dbReference type="STRING" id="237631.A0A0D1C677"/>
<dbReference type="FunCoup" id="A0A0D1C677">
    <property type="interactions" value="271"/>
</dbReference>
<dbReference type="GO" id="GO:0043687">
    <property type="term" value="P:post-translational protein modification"/>
    <property type="evidence" value="ECO:0007669"/>
    <property type="project" value="EnsemblFungi"/>
</dbReference>
<protein>
    <recommendedName>
        <fullName evidence="1">Ubiquitin-like modifier HUB1</fullName>
    </recommendedName>
</protein>
<dbReference type="OrthoDB" id="3881at2759"/>
<dbReference type="GO" id="GO:0005634">
    <property type="term" value="C:nucleus"/>
    <property type="evidence" value="ECO:0000318"/>
    <property type="project" value="GO_Central"/>
</dbReference>
<dbReference type="GO" id="GO:0000753">
    <property type="term" value="P:cell morphogenesis involved in conjugation with cellular fusion"/>
    <property type="evidence" value="ECO:0007669"/>
    <property type="project" value="EnsemblFungi"/>
</dbReference>
<evidence type="ECO:0000256" key="2">
    <source>
        <dbReference type="ARBA" id="ARBA00022786"/>
    </source>
</evidence>
<dbReference type="PANTHER" id="PTHR13042">
    <property type="entry name" value="UBIQUITIN-LIKE PROTEIN 5"/>
    <property type="match status" value="1"/>
</dbReference>
<organism evidence="4 5">
    <name type="scientific">Mycosarcoma maydis</name>
    <name type="common">Corn smut fungus</name>
    <name type="synonym">Ustilago maydis</name>
    <dbReference type="NCBI Taxonomy" id="5270"/>
    <lineage>
        <taxon>Eukaryota</taxon>
        <taxon>Fungi</taxon>
        <taxon>Dikarya</taxon>
        <taxon>Basidiomycota</taxon>
        <taxon>Ustilaginomycotina</taxon>
        <taxon>Ustilaginomycetes</taxon>
        <taxon>Ustilaginales</taxon>
        <taxon>Ustilaginaceae</taxon>
        <taxon>Mycosarcoma</taxon>
    </lineage>
</organism>
<dbReference type="Pfam" id="PF00240">
    <property type="entry name" value="ubiquitin"/>
    <property type="match status" value="1"/>
</dbReference>
<dbReference type="RefSeq" id="XP_011389573.1">
    <property type="nucleotide sequence ID" value="XM_011391271.1"/>
</dbReference>
<dbReference type="GeneID" id="23567753"/>
<dbReference type="Gene3D" id="3.10.20.90">
    <property type="entry name" value="Phosphatidylinositol 3-kinase Catalytic Subunit, Chain A, domain 1"/>
    <property type="match status" value="1"/>
</dbReference>
<sequence>MPMIEVLANDRLGRKVRVKCSPEDTIGDLKKLIAAQTGTPPQKIILKKWYTVYKDHITLADYEIADGFSFEMH</sequence>
<dbReference type="EMBL" id="CM003146">
    <property type="protein sequence ID" value="KIS69127.1"/>
    <property type="molecule type" value="Genomic_DNA"/>
</dbReference>
<dbReference type="InterPro" id="IPR000626">
    <property type="entry name" value="Ubiquitin-like_dom"/>
</dbReference>
<dbReference type="GO" id="GO:0000398">
    <property type="term" value="P:mRNA splicing, via spliceosome"/>
    <property type="evidence" value="ECO:0000318"/>
    <property type="project" value="GO_Central"/>
</dbReference>
<dbReference type="GO" id="GO:0045292">
    <property type="term" value="P:mRNA cis splicing, via spliceosome"/>
    <property type="evidence" value="ECO:0007669"/>
    <property type="project" value="EnsemblFungi"/>
</dbReference>
<dbReference type="PROSITE" id="PS50053">
    <property type="entry name" value="UBIQUITIN_2"/>
    <property type="match status" value="1"/>
</dbReference>
<dbReference type="Proteomes" id="UP000000561">
    <property type="component" value="Chromosome 7"/>
</dbReference>
<dbReference type="CDD" id="cd01791">
    <property type="entry name" value="Ubl_UBL5"/>
    <property type="match status" value="1"/>
</dbReference>
<evidence type="ECO:0000313" key="5">
    <source>
        <dbReference type="Proteomes" id="UP000000561"/>
    </source>
</evidence>
<feature type="domain" description="Ubiquitin-like" evidence="3">
    <location>
        <begin position="4"/>
        <end position="73"/>
    </location>
</feature>